<keyword evidence="1" id="KW-0472">Membrane</keyword>
<evidence type="ECO:0000256" key="1">
    <source>
        <dbReference type="SAM" id="Phobius"/>
    </source>
</evidence>
<keyword evidence="1" id="KW-0812">Transmembrane</keyword>
<keyword evidence="1" id="KW-1133">Transmembrane helix</keyword>
<evidence type="ECO:0000313" key="2">
    <source>
        <dbReference type="EMBL" id="RPB04145.1"/>
    </source>
</evidence>
<gene>
    <name evidence="2" type="ORF">L873DRAFT_1799598</name>
</gene>
<dbReference type="Proteomes" id="UP000276215">
    <property type="component" value="Unassembled WGS sequence"/>
</dbReference>
<evidence type="ECO:0000313" key="3">
    <source>
        <dbReference type="Proteomes" id="UP000276215"/>
    </source>
</evidence>
<accession>A0A3N4KE31</accession>
<dbReference type="EMBL" id="ML120359">
    <property type="protein sequence ID" value="RPB04145.1"/>
    <property type="molecule type" value="Genomic_DNA"/>
</dbReference>
<proteinExistence type="predicted"/>
<name>A0A3N4KE31_9PEZI</name>
<feature type="transmembrane region" description="Helical" evidence="1">
    <location>
        <begin position="6"/>
        <end position="26"/>
    </location>
</feature>
<sequence length="52" mass="5842">MRTPKIVLAIITNANLAVGVTALIFIQKKKVSEVLLSNLKRLNLLLCRYSLF</sequence>
<organism evidence="2 3">
    <name type="scientific">Choiromyces venosus 120613-1</name>
    <dbReference type="NCBI Taxonomy" id="1336337"/>
    <lineage>
        <taxon>Eukaryota</taxon>
        <taxon>Fungi</taxon>
        <taxon>Dikarya</taxon>
        <taxon>Ascomycota</taxon>
        <taxon>Pezizomycotina</taxon>
        <taxon>Pezizomycetes</taxon>
        <taxon>Pezizales</taxon>
        <taxon>Tuberaceae</taxon>
        <taxon>Choiromyces</taxon>
    </lineage>
</organism>
<keyword evidence="3" id="KW-1185">Reference proteome</keyword>
<dbReference type="AlphaFoldDB" id="A0A3N4KE31"/>
<protein>
    <submittedName>
        <fullName evidence="2">Uncharacterized protein</fullName>
    </submittedName>
</protein>
<reference evidence="2 3" key="1">
    <citation type="journal article" date="2018" name="Nat. Ecol. Evol.">
        <title>Pezizomycetes genomes reveal the molecular basis of ectomycorrhizal truffle lifestyle.</title>
        <authorList>
            <person name="Murat C."/>
            <person name="Payen T."/>
            <person name="Noel B."/>
            <person name="Kuo A."/>
            <person name="Morin E."/>
            <person name="Chen J."/>
            <person name="Kohler A."/>
            <person name="Krizsan K."/>
            <person name="Balestrini R."/>
            <person name="Da Silva C."/>
            <person name="Montanini B."/>
            <person name="Hainaut M."/>
            <person name="Levati E."/>
            <person name="Barry K.W."/>
            <person name="Belfiori B."/>
            <person name="Cichocki N."/>
            <person name="Clum A."/>
            <person name="Dockter R.B."/>
            <person name="Fauchery L."/>
            <person name="Guy J."/>
            <person name="Iotti M."/>
            <person name="Le Tacon F."/>
            <person name="Lindquist E.A."/>
            <person name="Lipzen A."/>
            <person name="Malagnac F."/>
            <person name="Mello A."/>
            <person name="Molinier V."/>
            <person name="Miyauchi S."/>
            <person name="Poulain J."/>
            <person name="Riccioni C."/>
            <person name="Rubini A."/>
            <person name="Sitrit Y."/>
            <person name="Splivallo R."/>
            <person name="Traeger S."/>
            <person name="Wang M."/>
            <person name="Zifcakova L."/>
            <person name="Wipf D."/>
            <person name="Zambonelli A."/>
            <person name="Paolocci F."/>
            <person name="Nowrousian M."/>
            <person name="Ottonello S."/>
            <person name="Baldrian P."/>
            <person name="Spatafora J.W."/>
            <person name="Henrissat B."/>
            <person name="Nagy L.G."/>
            <person name="Aury J.M."/>
            <person name="Wincker P."/>
            <person name="Grigoriev I.V."/>
            <person name="Bonfante P."/>
            <person name="Martin F.M."/>
        </authorList>
    </citation>
    <scope>NUCLEOTIDE SEQUENCE [LARGE SCALE GENOMIC DNA]</scope>
    <source>
        <strain evidence="2 3">120613-1</strain>
    </source>
</reference>